<accession>A0AAE3GTG5</accession>
<dbReference type="RefSeq" id="WP_254012360.1">
    <property type="nucleotide sequence ID" value="NZ_JAMZMM010000126.1"/>
</dbReference>
<comment type="caution">
    <text evidence="2">The sequence shown here is derived from an EMBL/GenBank/DDBJ whole genome shotgun (WGS) entry which is preliminary data.</text>
</comment>
<name>A0AAE3GTG5_9CYAN</name>
<feature type="transmembrane region" description="Helical" evidence="1">
    <location>
        <begin position="61"/>
        <end position="81"/>
    </location>
</feature>
<keyword evidence="1" id="KW-1133">Transmembrane helix</keyword>
<organism evidence="2 3">
    <name type="scientific">Limnofasciculus baicalensis BBK-W-15</name>
    <dbReference type="NCBI Taxonomy" id="2699891"/>
    <lineage>
        <taxon>Bacteria</taxon>
        <taxon>Bacillati</taxon>
        <taxon>Cyanobacteriota</taxon>
        <taxon>Cyanophyceae</taxon>
        <taxon>Coleofasciculales</taxon>
        <taxon>Coleofasciculaceae</taxon>
        <taxon>Limnofasciculus</taxon>
        <taxon>Limnofasciculus baicalensis</taxon>
    </lineage>
</organism>
<dbReference type="EMBL" id="JAMZMM010000126">
    <property type="protein sequence ID" value="MCP2729578.1"/>
    <property type="molecule type" value="Genomic_DNA"/>
</dbReference>
<keyword evidence="1" id="KW-0812">Transmembrane</keyword>
<reference evidence="2" key="1">
    <citation type="submission" date="2022-06" db="EMBL/GenBank/DDBJ databases">
        <title>New cyanobacteria of genus Symplocastrum in benthos of Lake Baikal.</title>
        <authorList>
            <person name="Sorokovikova E."/>
            <person name="Tikhonova I."/>
            <person name="Krasnopeev A."/>
            <person name="Evseev P."/>
            <person name="Gladkikh A."/>
            <person name="Belykh O."/>
        </authorList>
    </citation>
    <scope>NUCLEOTIDE SEQUENCE</scope>
    <source>
        <strain evidence="2">BBK-W-15</strain>
    </source>
</reference>
<proteinExistence type="predicted"/>
<protein>
    <submittedName>
        <fullName evidence="2">Uncharacterized protein</fullName>
    </submittedName>
</protein>
<keyword evidence="1" id="KW-0472">Membrane</keyword>
<keyword evidence="3" id="KW-1185">Reference proteome</keyword>
<gene>
    <name evidence="2" type="ORF">NJ959_14085</name>
</gene>
<sequence length="132" mass="13621">MTQKISVVALLSTATVTGAVLLAVVNPVEAFPCPFKSKSISENATGETSSLVSQTMKLKKMVIAGAGMATLAGLTAAGVAFKANRLKTTFRVLADNSQYCGSATFPISVTEEIITSSTASQKNDSRDLTSVG</sequence>
<evidence type="ECO:0000313" key="2">
    <source>
        <dbReference type="EMBL" id="MCP2729578.1"/>
    </source>
</evidence>
<evidence type="ECO:0000313" key="3">
    <source>
        <dbReference type="Proteomes" id="UP001204953"/>
    </source>
</evidence>
<dbReference type="Proteomes" id="UP001204953">
    <property type="component" value="Unassembled WGS sequence"/>
</dbReference>
<evidence type="ECO:0000256" key="1">
    <source>
        <dbReference type="SAM" id="Phobius"/>
    </source>
</evidence>
<dbReference type="AlphaFoldDB" id="A0AAE3GTG5"/>